<evidence type="ECO:0000256" key="9">
    <source>
        <dbReference type="ARBA" id="ARBA00023170"/>
    </source>
</evidence>
<evidence type="ECO:0000313" key="16">
    <source>
        <dbReference type="Proteomes" id="UP001163046"/>
    </source>
</evidence>
<dbReference type="SUPFAM" id="SSF52058">
    <property type="entry name" value="L domain-like"/>
    <property type="match status" value="1"/>
</dbReference>
<dbReference type="Proteomes" id="UP001163046">
    <property type="component" value="Unassembled WGS sequence"/>
</dbReference>
<feature type="transmembrane region" description="Helical" evidence="12">
    <location>
        <begin position="267"/>
        <end position="290"/>
    </location>
</feature>
<evidence type="ECO:0000256" key="11">
    <source>
        <dbReference type="SAM" id="MobiDB-lite"/>
    </source>
</evidence>
<dbReference type="PRINTS" id="PR00237">
    <property type="entry name" value="GPCRRHODOPSN"/>
</dbReference>
<feature type="region of interest" description="Disordered" evidence="11">
    <location>
        <begin position="531"/>
        <end position="557"/>
    </location>
</feature>
<protein>
    <recommendedName>
        <fullName evidence="14">G-protein coupled receptors family 1 profile domain-containing protein</fullName>
    </recommendedName>
</protein>
<dbReference type="Pfam" id="PF00001">
    <property type="entry name" value="7tm_1"/>
    <property type="match status" value="1"/>
</dbReference>
<dbReference type="InterPro" id="IPR000276">
    <property type="entry name" value="GPCR_Rhodpsn"/>
</dbReference>
<dbReference type="Gene3D" id="3.80.10.10">
    <property type="entry name" value="Ribonuclease Inhibitor"/>
    <property type="match status" value="1"/>
</dbReference>
<feature type="transmembrane region" description="Helical" evidence="12">
    <location>
        <begin position="397"/>
        <end position="424"/>
    </location>
</feature>
<dbReference type="InterPro" id="IPR032675">
    <property type="entry name" value="LRR_dom_sf"/>
</dbReference>
<feature type="chain" id="PRO_5040897189" description="G-protein coupled receptors family 1 profile domain-containing protein" evidence="13">
    <location>
        <begin position="31"/>
        <end position="557"/>
    </location>
</feature>
<feature type="transmembrane region" description="Helical" evidence="12">
    <location>
        <begin position="445"/>
        <end position="469"/>
    </location>
</feature>
<sequence>MLKQEKHHRFYSALSVLAFVLSQQCHLTQSESAVCAPAASCSCSAESNNRIKATCQVESLTQLSLSIRKPEEVHHLVITGINSPTVPENVFINFSKLAILDLGGNKLEEWKGDINRQLPSLTTLDISGNTNWTITENMLNHKTLRTIKGVSISAECTVCSLVRNHETSKESGGDTNVIIQESCVKYKYIFNKKHQVFTRHQFFPQCIRDDTRCLQAVGRVETEHICLEVGKSILISAFPIGILSFFFNLIVLVVIVTSKSLRSNASLLLVSSMCASGVLNSIYSVAVAAIYQITPVEKIEGKRVSMCQSIGFIASLSLTSMIIISLAVTVERYLAVVYCMKLHIRLRVKQAYYLLFITWLVAFIMGGWSLADPNIYSTKGYETYICLSIQSVLEKKYLAYTITAVTIGALCYLPTIPLYVHIFLVVRKSGNNFGIKREAILARRIFLLVGSNIVFMAVPMCLSHIAIATGNMVGFSETSKFIVVTCTKVICMSINALLNPILYGYRNERFKKALRKSWECFRNQRVCNKQMDREATPRKRDKIGKQNQRSLTQSTKL</sequence>
<dbReference type="GO" id="GO:0008528">
    <property type="term" value="F:G protein-coupled peptide receptor activity"/>
    <property type="evidence" value="ECO:0007669"/>
    <property type="project" value="TreeGrafter"/>
</dbReference>
<feature type="transmembrane region" description="Helical" evidence="12">
    <location>
        <begin position="481"/>
        <end position="505"/>
    </location>
</feature>
<keyword evidence="4 12" id="KW-0812">Transmembrane</keyword>
<evidence type="ECO:0000256" key="5">
    <source>
        <dbReference type="ARBA" id="ARBA00022737"/>
    </source>
</evidence>
<feature type="transmembrane region" description="Helical" evidence="12">
    <location>
        <begin position="351"/>
        <end position="371"/>
    </location>
</feature>
<accession>A0A9W9ZGT8</accession>
<keyword evidence="7" id="KW-0297">G-protein coupled receptor</keyword>
<dbReference type="SUPFAM" id="SSF81321">
    <property type="entry name" value="Family A G protein-coupled receptor-like"/>
    <property type="match status" value="1"/>
</dbReference>
<dbReference type="PROSITE" id="PS50262">
    <property type="entry name" value="G_PROTEIN_RECEP_F1_2"/>
    <property type="match status" value="1"/>
</dbReference>
<feature type="compositionally biased region" description="Polar residues" evidence="11">
    <location>
        <begin position="545"/>
        <end position="557"/>
    </location>
</feature>
<keyword evidence="3" id="KW-0433">Leucine-rich repeat</keyword>
<keyword evidence="6 12" id="KW-1133">Transmembrane helix</keyword>
<keyword evidence="2" id="KW-1003">Cell membrane</keyword>
<evidence type="ECO:0000256" key="13">
    <source>
        <dbReference type="SAM" id="SignalP"/>
    </source>
</evidence>
<dbReference type="PANTHER" id="PTHR24372:SF77">
    <property type="entry name" value="G-PROTEIN COUPLED RECEPTORS FAMILY 1 PROFILE DOMAIN-CONTAINING PROTEIN"/>
    <property type="match status" value="1"/>
</dbReference>
<reference evidence="15" key="1">
    <citation type="submission" date="2023-01" db="EMBL/GenBank/DDBJ databases">
        <title>Genome assembly of the deep-sea coral Lophelia pertusa.</title>
        <authorList>
            <person name="Herrera S."/>
            <person name="Cordes E."/>
        </authorList>
    </citation>
    <scope>NUCLEOTIDE SEQUENCE</scope>
    <source>
        <strain evidence="15">USNM1676648</strain>
        <tissue evidence="15">Polyp</tissue>
    </source>
</reference>
<feature type="transmembrane region" description="Helical" evidence="12">
    <location>
        <begin position="310"/>
        <end position="330"/>
    </location>
</feature>
<feature type="signal peptide" evidence="13">
    <location>
        <begin position="1"/>
        <end position="30"/>
    </location>
</feature>
<organism evidence="15 16">
    <name type="scientific">Desmophyllum pertusum</name>
    <dbReference type="NCBI Taxonomy" id="174260"/>
    <lineage>
        <taxon>Eukaryota</taxon>
        <taxon>Metazoa</taxon>
        <taxon>Cnidaria</taxon>
        <taxon>Anthozoa</taxon>
        <taxon>Hexacorallia</taxon>
        <taxon>Scleractinia</taxon>
        <taxon>Caryophylliina</taxon>
        <taxon>Caryophylliidae</taxon>
        <taxon>Desmophyllum</taxon>
    </lineage>
</organism>
<evidence type="ECO:0000259" key="14">
    <source>
        <dbReference type="PROSITE" id="PS50262"/>
    </source>
</evidence>
<evidence type="ECO:0000256" key="1">
    <source>
        <dbReference type="ARBA" id="ARBA00004651"/>
    </source>
</evidence>
<feature type="domain" description="G-protein coupled receptors family 1 profile" evidence="14">
    <location>
        <begin position="247"/>
        <end position="503"/>
    </location>
</feature>
<dbReference type="EMBL" id="MU826352">
    <property type="protein sequence ID" value="KAJ7380749.1"/>
    <property type="molecule type" value="Genomic_DNA"/>
</dbReference>
<evidence type="ECO:0000256" key="10">
    <source>
        <dbReference type="ARBA" id="ARBA00023224"/>
    </source>
</evidence>
<dbReference type="InterPro" id="IPR017452">
    <property type="entry name" value="GPCR_Rhodpsn_7TM"/>
</dbReference>
<dbReference type="GO" id="GO:0007189">
    <property type="term" value="P:adenylate cyclase-activating G protein-coupled receptor signaling pathway"/>
    <property type="evidence" value="ECO:0007669"/>
    <property type="project" value="TreeGrafter"/>
</dbReference>
<dbReference type="SMART" id="SM01381">
    <property type="entry name" value="7TM_GPCR_Srsx"/>
    <property type="match status" value="1"/>
</dbReference>
<keyword evidence="16" id="KW-1185">Reference proteome</keyword>
<proteinExistence type="predicted"/>
<keyword evidence="5" id="KW-0677">Repeat</keyword>
<keyword evidence="8 12" id="KW-0472">Membrane</keyword>
<dbReference type="AlphaFoldDB" id="A0A9W9ZGT8"/>
<keyword evidence="10" id="KW-0807">Transducer</keyword>
<dbReference type="Gene3D" id="1.20.1070.10">
    <property type="entry name" value="Rhodopsin 7-helix transmembrane proteins"/>
    <property type="match status" value="1"/>
</dbReference>
<gene>
    <name evidence="15" type="ORF">OS493_007123</name>
</gene>
<evidence type="ECO:0000256" key="12">
    <source>
        <dbReference type="SAM" id="Phobius"/>
    </source>
</evidence>
<evidence type="ECO:0000256" key="4">
    <source>
        <dbReference type="ARBA" id="ARBA00022692"/>
    </source>
</evidence>
<evidence type="ECO:0000313" key="15">
    <source>
        <dbReference type="EMBL" id="KAJ7380749.1"/>
    </source>
</evidence>
<evidence type="ECO:0000256" key="7">
    <source>
        <dbReference type="ARBA" id="ARBA00023040"/>
    </source>
</evidence>
<dbReference type="OrthoDB" id="6359945at2759"/>
<evidence type="ECO:0000256" key="3">
    <source>
        <dbReference type="ARBA" id="ARBA00022614"/>
    </source>
</evidence>
<comment type="caution">
    <text evidence="15">The sequence shown here is derived from an EMBL/GenBank/DDBJ whole genome shotgun (WGS) entry which is preliminary data.</text>
</comment>
<comment type="subcellular location">
    <subcellularLocation>
        <location evidence="1">Cell membrane</location>
        <topology evidence="1">Multi-pass membrane protein</topology>
    </subcellularLocation>
</comment>
<evidence type="ECO:0000256" key="6">
    <source>
        <dbReference type="ARBA" id="ARBA00022989"/>
    </source>
</evidence>
<evidence type="ECO:0000256" key="8">
    <source>
        <dbReference type="ARBA" id="ARBA00023136"/>
    </source>
</evidence>
<dbReference type="GO" id="GO:0005886">
    <property type="term" value="C:plasma membrane"/>
    <property type="evidence" value="ECO:0007669"/>
    <property type="project" value="UniProtKB-SubCell"/>
</dbReference>
<evidence type="ECO:0000256" key="2">
    <source>
        <dbReference type="ARBA" id="ARBA00022475"/>
    </source>
</evidence>
<name>A0A9W9ZGT8_9CNID</name>
<keyword evidence="9" id="KW-0675">Receptor</keyword>
<keyword evidence="13" id="KW-0732">Signal</keyword>
<feature type="transmembrane region" description="Helical" evidence="12">
    <location>
        <begin position="233"/>
        <end position="255"/>
    </location>
</feature>
<dbReference type="GO" id="GO:0009755">
    <property type="term" value="P:hormone-mediated signaling pathway"/>
    <property type="evidence" value="ECO:0007669"/>
    <property type="project" value="TreeGrafter"/>
</dbReference>
<dbReference type="PANTHER" id="PTHR24372">
    <property type="entry name" value="GLYCOPROTEIN HORMONE RECEPTOR"/>
    <property type="match status" value="1"/>
</dbReference>